<keyword evidence="8 12" id="KW-1133">Transmembrane helix</keyword>
<evidence type="ECO:0000256" key="8">
    <source>
        <dbReference type="ARBA" id="ARBA00022989"/>
    </source>
</evidence>
<dbReference type="PANTHER" id="PTHR10408:SF7">
    <property type="entry name" value="DIACYLGLYCEROL O-ACYLTRANSFERASE 1"/>
    <property type="match status" value="1"/>
</dbReference>
<proteinExistence type="inferred from homology"/>
<evidence type="ECO:0000256" key="4">
    <source>
        <dbReference type="ARBA" id="ARBA00013244"/>
    </source>
</evidence>
<feature type="transmembrane region" description="Helical" evidence="12">
    <location>
        <begin position="371"/>
        <end position="391"/>
    </location>
</feature>
<feature type="active site" evidence="11">
    <location>
        <position position="331"/>
    </location>
</feature>
<dbReference type="GO" id="GO:0005789">
    <property type="term" value="C:endoplasmic reticulum membrane"/>
    <property type="evidence" value="ECO:0007669"/>
    <property type="project" value="UniProtKB-SubCell"/>
</dbReference>
<dbReference type="Proteomes" id="UP000054408">
    <property type="component" value="Unassembled WGS sequence"/>
</dbReference>
<keyword evidence="5 13" id="KW-0808">Transferase</keyword>
<sequence>MASPLSSDTAYVYSYRGFRNLALLILVVSNLRLVIENVTKYGLLVDVWSILVGIATQDFSSWPTASMAIGLSVFIAAAWVIELLASGSWLPSGVASLAHAVNVAASLAIPCLWIWYIPSNEVLALILVLSAITLFLKLWSYATVNARARAQFLERQVAYPANVTPRNIIWFLAAPTLCYQINYPQTAGIRPGFLLRRTAEFFFFSGLIFMLAQQYMVPTVANTMAPLQAHNYIKVAERLLKIAVPNFLIWILGFYTYFHVYLNIWAEVTAFGDRVFYKDWWNSTTLSRFWRAWNIPVHNWLVQNIYLPLRTLGASKQVGYVACFFFSALLHELIIDVAFRSLGWLAFAGMMLQIPSCLFTDQFEGTTLGNVIMWLSLLLGQPLCILGYYAAIVSKTQAS</sequence>
<evidence type="ECO:0000256" key="11">
    <source>
        <dbReference type="PIRSR" id="PIRSR000439-1"/>
    </source>
</evidence>
<dbReference type="STRING" id="461836.A0A0L0DGH1"/>
<name>A0A0L0DGH1_THETB</name>
<comment type="similarity">
    <text evidence="3">Belongs to the membrane-bound acyltransferase family. Sterol o-acyltransferase subfamily.</text>
</comment>
<dbReference type="GO" id="GO:0004144">
    <property type="term" value="F:diacylglycerol O-acyltransferase activity"/>
    <property type="evidence" value="ECO:0007669"/>
    <property type="project" value="UniProtKB-EC"/>
</dbReference>
<comment type="subcellular location">
    <subcellularLocation>
        <location evidence="1">Endoplasmic reticulum membrane</location>
        <topology evidence="1">Multi-pass membrane protein</topology>
    </subcellularLocation>
</comment>
<comment type="pathway">
    <text evidence="2">Lipid metabolism.</text>
</comment>
<feature type="transmembrane region" description="Helical" evidence="12">
    <location>
        <begin position="199"/>
        <end position="217"/>
    </location>
</feature>
<feature type="transmembrane region" description="Helical" evidence="12">
    <location>
        <begin position="97"/>
        <end position="116"/>
    </location>
</feature>
<dbReference type="InterPro" id="IPR004299">
    <property type="entry name" value="MBOAT_fam"/>
</dbReference>
<keyword evidence="9 12" id="KW-0472">Membrane</keyword>
<keyword evidence="10 13" id="KW-0012">Acyltransferase</keyword>
<organism evidence="13 14">
    <name type="scientific">Thecamonas trahens ATCC 50062</name>
    <dbReference type="NCBI Taxonomy" id="461836"/>
    <lineage>
        <taxon>Eukaryota</taxon>
        <taxon>Apusozoa</taxon>
        <taxon>Apusomonadida</taxon>
        <taxon>Apusomonadidae</taxon>
        <taxon>Thecamonas</taxon>
    </lineage>
</organism>
<feature type="transmembrane region" description="Helical" evidence="12">
    <location>
        <begin position="65"/>
        <end position="85"/>
    </location>
</feature>
<feature type="transmembrane region" description="Helical" evidence="12">
    <location>
        <begin position="247"/>
        <end position="266"/>
    </location>
</feature>
<feature type="transmembrane region" description="Helical" evidence="12">
    <location>
        <begin position="17"/>
        <end position="34"/>
    </location>
</feature>
<dbReference type="EC" id="2.3.1.20" evidence="4"/>
<evidence type="ECO:0000256" key="9">
    <source>
        <dbReference type="ARBA" id="ARBA00023136"/>
    </source>
</evidence>
<keyword evidence="7" id="KW-0256">Endoplasmic reticulum</keyword>
<dbReference type="RefSeq" id="XP_013756413.1">
    <property type="nucleotide sequence ID" value="XM_013900959.1"/>
</dbReference>
<dbReference type="Pfam" id="PF03062">
    <property type="entry name" value="MBOAT"/>
    <property type="match status" value="1"/>
</dbReference>
<dbReference type="EMBL" id="GL349465">
    <property type="protein sequence ID" value="KNC51216.1"/>
    <property type="molecule type" value="Genomic_DNA"/>
</dbReference>
<evidence type="ECO:0000256" key="2">
    <source>
        <dbReference type="ARBA" id="ARBA00005189"/>
    </source>
</evidence>
<evidence type="ECO:0000256" key="6">
    <source>
        <dbReference type="ARBA" id="ARBA00022692"/>
    </source>
</evidence>
<accession>A0A0L0DGH1</accession>
<evidence type="ECO:0000256" key="5">
    <source>
        <dbReference type="ARBA" id="ARBA00022679"/>
    </source>
</evidence>
<evidence type="ECO:0000313" key="14">
    <source>
        <dbReference type="Proteomes" id="UP000054408"/>
    </source>
</evidence>
<evidence type="ECO:0000256" key="1">
    <source>
        <dbReference type="ARBA" id="ARBA00004477"/>
    </source>
</evidence>
<keyword evidence="14" id="KW-1185">Reference proteome</keyword>
<evidence type="ECO:0000256" key="10">
    <source>
        <dbReference type="ARBA" id="ARBA00023315"/>
    </source>
</evidence>
<feature type="transmembrane region" description="Helical" evidence="12">
    <location>
        <begin position="318"/>
        <end position="335"/>
    </location>
</feature>
<dbReference type="OrthoDB" id="10039049at2759"/>
<evidence type="ECO:0000256" key="7">
    <source>
        <dbReference type="ARBA" id="ARBA00022824"/>
    </source>
</evidence>
<dbReference type="eggNOG" id="KOG0380">
    <property type="taxonomic scope" value="Eukaryota"/>
</dbReference>
<dbReference type="AlphaFoldDB" id="A0A0L0DGH1"/>
<reference evidence="13 14" key="1">
    <citation type="submission" date="2010-05" db="EMBL/GenBank/DDBJ databases">
        <title>The Genome Sequence of Thecamonas trahens ATCC 50062.</title>
        <authorList>
            <consortium name="The Broad Institute Genome Sequencing Platform"/>
            <person name="Russ C."/>
            <person name="Cuomo C."/>
            <person name="Shea T."/>
            <person name="Young S.K."/>
            <person name="Zeng Q."/>
            <person name="Koehrsen M."/>
            <person name="Haas B."/>
            <person name="Borodovsky M."/>
            <person name="Guigo R."/>
            <person name="Alvarado L."/>
            <person name="Berlin A."/>
            <person name="Bochicchio J."/>
            <person name="Borenstein D."/>
            <person name="Chapman S."/>
            <person name="Chen Z."/>
            <person name="Freedman E."/>
            <person name="Gellesch M."/>
            <person name="Goldberg J."/>
            <person name="Griggs A."/>
            <person name="Gujja S."/>
            <person name="Heilman E."/>
            <person name="Heiman D."/>
            <person name="Hepburn T."/>
            <person name="Howarth C."/>
            <person name="Jen D."/>
            <person name="Larson L."/>
            <person name="Mehta T."/>
            <person name="Park D."/>
            <person name="Pearson M."/>
            <person name="Roberts A."/>
            <person name="Saif S."/>
            <person name="Shenoy N."/>
            <person name="Sisk P."/>
            <person name="Stolte C."/>
            <person name="Sykes S."/>
            <person name="Thomson T."/>
            <person name="Walk T."/>
            <person name="White J."/>
            <person name="Yandava C."/>
            <person name="Burger G."/>
            <person name="Gray M.W."/>
            <person name="Holland P.W.H."/>
            <person name="King N."/>
            <person name="Lang F.B.F."/>
            <person name="Roger A.J."/>
            <person name="Ruiz-Trillo I."/>
            <person name="Lander E."/>
            <person name="Nusbaum C."/>
        </authorList>
    </citation>
    <scope>NUCLEOTIDE SEQUENCE [LARGE SCALE GENOMIC DNA]</scope>
    <source>
        <strain evidence="13 14">ATCC 50062</strain>
    </source>
</reference>
<evidence type="ECO:0000256" key="12">
    <source>
        <dbReference type="SAM" id="Phobius"/>
    </source>
</evidence>
<protein>
    <recommendedName>
        <fullName evidence="4">diacylglycerol O-acyltransferase</fullName>
        <ecNumber evidence="4">2.3.1.20</ecNumber>
    </recommendedName>
</protein>
<gene>
    <name evidence="13" type="ORF">AMSG_06573</name>
</gene>
<dbReference type="InterPro" id="IPR014371">
    <property type="entry name" value="Oat_ACAT_DAG_ARE"/>
</dbReference>
<dbReference type="GO" id="GO:0019432">
    <property type="term" value="P:triglyceride biosynthetic process"/>
    <property type="evidence" value="ECO:0007669"/>
    <property type="project" value="TreeGrafter"/>
</dbReference>
<dbReference type="OMA" id="FEMVQIN"/>
<evidence type="ECO:0000256" key="3">
    <source>
        <dbReference type="ARBA" id="ARBA00009010"/>
    </source>
</evidence>
<dbReference type="PIRSF" id="PIRSF000439">
    <property type="entry name" value="Oat_ACAT_DAG_ARE"/>
    <property type="match status" value="1"/>
</dbReference>
<feature type="transmembrane region" description="Helical" evidence="12">
    <location>
        <begin position="122"/>
        <end position="139"/>
    </location>
</feature>
<evidence type="ECO:0000313" key="13">
    <source>
        <dbReference type="EMBL" id="KNC51216.1"/>
    </source>
</evidence>
<dbReference type="PANTHER" id="PTHR10408">
    <property type="entry name" value="STEROL O-ACYLTRANSFERASE"/>
    <property type="match status" value="1"/>
</dbReference>
<feature type="transmembrane region" description="Helical" evidence="12">
    <location>
        <begin position="41"/>
        <end position="59"/>
    </location>
</feature>
<dbReference type="GeneID" id="25565706"/>
<keyword evidence="6 12" id="KW-0812">Transmembrane</keyword>